<dbReference type="SUPFAM" id="SSF55826">
    <property type="entry name" value="YbaK/ProRS associated domain"/>
    <property type="match status" value="1"/>
</dbReference>
<dbReference type="Pfam" id="PF04073">
    <property type="entry name" value="tRNA_edit"/>
    <property type="match status" value="1"/>
</dbReference>
<dbReference type="AlphaFoldDB" id="A0A2T0UPT6"/>
<dbReference type="RefSeq" id="WP_106363818.1">
    <property type="nucleotide sequence ID" value="NZ_PVTJ01000003.1"/>
</dbReference>
<dbReference type="EMBL" id="PVTJ01000003">
    <property type="protein sequence ID" value="PRY59933.1"/>
    <property type="molecule type" value="Genomic_DNA"/>
</dbReference>
<gene>
    <name evidence="2" type="ORF">B0I28_103407</name>
</gene>
<dbReference type="InterPro" id="IPR007214">
    <property type="entry name" value="YbaK/aa-tRNA-synth-assoc-dom"/>
</dbReference>
<accession>A0A2T0UPT6</accession>
<dbReference type="PANTHER" id="PTHR30411">
    <property type="entry name" value="CYTOPLASMIC PROTEIN"/>
    <property type="match status" value="1"/>
</dbReference>
<dbReference type="GO" id="GO:0002161">
    <property type="term" value="F:aminoacyl-tRNA deacylase activity"/>
    <property type="evidence" value="ECO:0007669"/>
    <property type="project" value="InterPro"/>
</dbReference>
<reference evidence="2 3" key="1">
    <citation type="submission" date="2018-03" db="EMBL/GenBank/DDBJ databases">
        <title>Genomic Encyclopedia of Type Strains, Phase III (KMG-III): the genomes of soil and plant-associated and newly described type strains.</title>
        <authorList>
            <person name="Whitman W."/>
        </authorList>
    </citation>
    <scope>NUCLEOTIDE SEQUENCE [LARGE SCALE GENOMIC DNA]</scope>
    <source>
        <strain evidence="2 3">CGMCC 4.7067</strain>
    </source>
</reference>
<protein>
    <submittedName>
        <fullName evidence="2">Prolyl-tRNA editing enzyme YbaK/EbsC (Cys-tRNA(Pro) deacylase)</fullName>
    </submittedName>
</protein>
<dbReference type="CDD" id="cd04332">
    <property type="entry name" value="YbaK_like"/>
    <property type="match status" value="1"/>
</dbReference>
<keyword evidence="3" id="KW-1185">Reference proteome</keyword>
<name>A0A2T0UPT6_9ACTN</name>
<dbReference type="OrthoDB" id="9796920at2"/>
<comment type="caution">
    <text evidence="2">The sequence shown here is derived from an EMBL/GenBank/DDBJ whole genome shotgun (WGS) entry which is preliminary data.</text>
</comment>
<proteinExistence type="predicted"/>
<organism evidence="2 3">
    <name type="scientific">Glycomyces artemisiae</name>
    <dbReference type="NCBI Taxonomy" id="1076443"/>
    <lineage>
        <taxon>Bacteria</taxon>
        <taxon>Bacillati</taxon>
        <taxon>Actinomycetota</taxon>
        <taxon>Actinomycetes</taxon>
        <taxon>Glycomycetales</taxon>
        <taxon>Glycomycetaceae</taxon>
        <taxon>Glycomyces</taxon>
    </lineage>
</organism>
<sequence length="157" mass="16876">MEHPAQDRTAPESTERAAADAAARGLAVEFVPRDPETGAPLARELMGVKTIVLRSRDGYVFVLVPYEDRFSWPKLRSVLGVNKLKLPTADEAFAATGYRRGTITPLGAVEAFPVLADERLLGREIVIGSGSPDFAARVGADDLIRAYGAEVVDLAPE</sequence>
<evidence type="ECO:0000313" key="2">
    <source>
        <dbReference type="EMBL" id="PRY59933.1"/>
    </source>
</evidence>
<dbReference type="InterPro" id="IPR036754">
    <property type="entry name" value="YbaK/aa-tRNA-synt-asso_dom_sf"/>
</dbReference>
<evidence type="ECO:0000313" key="3">
    <source>
        <dbReference type="Proteomes" id="UP000238176"/>
    </source>
</evidence>
<dbReference type="Gene3D" id="3.90.960.10">
    <property type="entry name" value="YbaK/aminoacyl-tRNA synthetase-associated domain"/>
    <property type="match status" value="1"/>
</dbReference>
<dbReference type="PANTHER" id="PTHR30411:SF1">
    <property type="entry name" value="CYTOPLASMIC PROTEIN"/>
    <property type="match status" value="1"/>
</dbReference>
<dbReference type="Proteomes" id="UP000238176">
    <property type="component" value="Unassembled WGS sequence"/>
</dbReference>
<evidence type="ECO:0000259" key="1">
    <source>
        <dbReference type="Pfam" id="PF04073"/>
    </source>
</evidence>
<feature type="domain" description="YbaK/aminoacyl-tRNA synthetase-associated" evidence="1">
    <location>
        <begin position="48"/>
        <end position="145"/>
    </location>
</feature>